<name>A0A835LJH5_9MAGN</name>
<dbReference type="Proteomes" id="UP000631114">
    <property type="component" value="Unassembled WGS sequence"/>
</dbReference>
<sequence>MGKARSRMNDYPASSAFAFEFSRSLAFPLLPVSSGFFSVPPPQRRMVCAFGTGYNTASKDYEVVRIVSNDGPPNDWISCYEVNVYSWRRLQDILYQADSSQPMEHVDGTIYWSVRTPLYNDFSVLAFDLGEEKFQELPLPEFDDDCRFQIKVKWLARSLFLVHPTLEHHFVAWCLGHRTSASWTRLFKIEGWKDVPL</sequence>
<dbReference type="AlphaFoldDB" id="A0A835LJH5"/>
<dbReference type="InterPro" id="IPR006527">
    <property type="entry name" value="F-box-assoc_dom_typ1"/>
</dbReference>
<protein>
    <recommendedName>
        <fullName evidence="1">F-box associated beta-propeller type 1 domain-containing protein</fullName>
    </recommendedName>
</protein>
<proteinExistence type="predicted"/>
<dbReference type="EMBL" id="JADFTS010000008">
    <property type="protein sequence ID" value="KAF9594757.1"/>
    <property type="molecule type" value="Genomic_DNA"/>
</dbReference>
<accession>A0A835LJH5</accession>
<gene>
    <name evidence="2" type="ORF">IFM89_034740</name>
</gene>
<dbReference type="PANTHER" id="PTHR31672:SF13">
    <property type="entry name" value="F-BOX PROTEIN CPR30-LIKE"/>
    <property type="match status" value="1"/>
</dbReference>
<dbReference type="Pfam" id="PF07734">
    <property type="entry name" value="FBA_1"/>
    <property type="match status" value="1"/>
</dbReference>
<reference evidence="2 3" key="1">
    <citation type="submission" date="2020-10" db="EMBL/GenBank/DDBJ databases">
        <title>The Coptis chinensis genome and diversification of protoberbering-type alkaloids.</title>
        <authorList>
            <person name="Wang B."/>
            <person name="Shu S."/>
            <person name="Song C."/>
            <person name="Liu Y."/>
        </authorList>
    </citation>
    <scope>NUCLEOTIDE SEQUENCE [LARGE SCALE GENOMIC DNA]</scope>
    <source>
        <strain evidence="2">HL-2020</strain>
        <tissue evidence="2">Leaf</tissue>
    </source>
</reference>
<comment type="caution">
    <text evidence="2">The sequence shown here is derived from an EMBL/GenBank/DDBJ whole genome shotgun (WGS) entry which is preliminary data.</text>
</comment>
<dbReference type="InterPro" id="IPR017451">
    <property type="entry name" value="F-box-assoc_interact_dom"/>
</dbReference>
<evidence type="ECO:0000259" key="1">
    <source>
        <dbReference type="Pfam" id="PF07734"/>
    </source>
</evidence>
<dbReference type="OrthoDB" id="591557at2759"/>
<feature type="domain" description="F-box associated beta-propeller type 1" evidence="1">
    <location>
        <begin position="45"/>
        <end position="144"/>
    </location>
</feature>
<dbReference type="NCBIfam" id="TIGR01640">
    <property type="entry name" value="F_box_assoc_1"/>
    <property type="match status" value="1"/>
</dbReference>
<evidence type="ECO:0000313" key="2">
    <source>
        <dbReference type="EMBL" id="KAF9594757.1"/>
    </source>
</evidence>
<dbReference type="PANTHER" id="PTHR31672">
    <property type="entry name" value="BNACNNG10540D PROTEIN"/>
    <property type="match status" value="1"/>
</dbReference>
<dbReference type="InterPro" id="IPR050796">
    <property type="entry name" value="SCF_F-box_component"/>
</dbReference>
<organism evidence="2 3">
    <name type="scientific">Coptis chinensis</name>
    <dbReference type="NCBI Taxonomy" id="261450"/>
    <lineage>
        <taxon>Eukaryota</taxon>
        <taxon>Viridiplantae</taxon>
        <taxon>Streptophyta</taxon>
        <taxon>Embryophyta</taxon>
        <taxon>Tracheophyta</taxon>
        <taxon>Spermatophyta</taxon>
        <taxon>Magnoliopsida</taxon>
        <taxon>Ranunculales</taxon>
        <taxon>Ranunculaceae</taxon>
        <taxon>Coptidoideae</taxon>
        <taxon>Coptis</taxon>
    </lineage>
</organism>
<keyword evidence="3" id="KW-1185">Reference proteome</keyword>
<evidence type="ECO:0000313" key="3">
    <source>
        <dbReference type="Proteomes" id="UP000631114"/>
    </source>
</evidence>